<comment type="caution">
    <text evidence="2">The sequence shown here is derived from an EMBL/GenBank/DDBJ whole genome shotgun (WGS) entry which is preliminary data.</text>
</comment>
<keyword evidence="1" id="KW-0812">Transmembrane</keyword>
<accession>A0ABP7DPY8</accession>
<gene>
    <name evidence="2" type="ORF">GCM10022204_27370</name>
</gene>
<evidence type="ECO:0000313" key="2">
    <source>
        <dbReference type="EMBL" id="GAA3707881.1"/>
    </source>
</evidence>
<dbReference type="EMBL" id="BAAAYX010000012">
    <property type="protein sequence ID" value="GAA3707881.1"/>
    <property type="molecule type" value="Genomic_DNA"/>
</dbReference>
<evidence type="ECO:0000256" key="1">
    <source>
        <dbReference type="SAM" id="Phobius"/>
    </source>
</evidence>
<reference evidence="3" key="1">
    <citation type="journal article" date="2019" name="Int. J. Syst. Evol. Microbiol.">
        <title>The Global Catalogue of Microorganisms (GCM) 10K type strain sequencing project: providing services to taxonomists for standard genome sequencing and annotation.</title>
        <authorList>
            <consortium name="The Broad Institute Genomics Platform"/>
            <consortium name="The Broad Institute Genome Sequencing Center for Infectious Disease"/>
            <person name="Wu L."/>
            <person name="Ma J."/>
        </authorList>
    </citation>
    <scope>NUCLEOTIDE SEQUENCE [LARGE SCALE GENOMIC DNA]</scope>
    <source>
        <strain evidence="3">JCM 16548</strain>
    </source>
</reference>
<name>A0ABP7DPY8_9ACTN</name>
<evidence type="ECO:0008006" key="4">
    <source>
        <dbReference type="Google" id="ProtNLM"/>
    </source>
</evidence>
<evidence type="ECO:0000313" key="3">
    <source>
        <dbReference type="Proteomes" id="UP001500051"/>
    </source>
</evidence>
<sequence length="86" mass="8550">MALFSPGAGGLGLGDVKLAGVLAALLGWWDWRAAAIGLAAGFVLGGIAAAILLITRRADRHSHIAFGPAMVAGAYLTCVVFAAGSS</sequence>
<proteinExistence type="predicted"/>
<feature type="transmembrane region" description="Helical" evidence="1">
    <location>
        <begin position="66"/>
        <end position="84"/>
    </location>
</feature>
<keyword evidence="1" id="KW-0472">Membrane</keyword>
<dbReference type="Proteomes" id="UP001500051">
    <property type="component" value="Unassembled WGS sequence"/>
</dbReference>
<protein>
    <recommendedName>
        <fullName evidence="4">Leader peptidase (Prepilin peptidase) / N-methyltransferase</fullName>
    </recommendedName>
</protein>
<organism evidence="2 3">
    <name type="scientific">Microlunatus aurantiacus</name>
    <dbReference type="NCBI Taxonomy" id="446786"/>
    <lineage>
        <taxon>Bacteria</taxon>
        <taxon>Bacillati</taxon>
        <taxon>Actinomycetota</taxon>
        <taxon>Actinomycetes</taxon>
        <taxon>Propionibacteriales</taxon>
        <taxon>Propionibacteriaceae</taxon>
        <taxon>Microlunatus</taxon>
    </lineage>
</organism>
<keyword evidence="3" id="KW-1185">Reference proteome</keyword>
<feature type="transmembrane region" description="Helical" evidence="1">
    <location>
        <begin position="33"/>
        <end position="54"/>
    </location>
</feature>
<keyword evidence="1" id="KW-1133">Transmembrane helix</keyword>